<evidence type="ECO:0000259" key="9">
    <source>
        <dbReference type="Pfam" id="PF00361"/>
    </source>
</evidence>
<feature type="transmembrane region" description="Helical" evidence="8">
    <location>
        <begin position="196"/>
        <end position="218"/>
    </location>
</feature>
<evidence type="ECO:0000313" key="10">
    <source>
        <dbReference type="EMBL" id="MBW6398188.1"/>
    </source>
</evidence>
<feature type="transmembrane region" description="Helical" evidence="8">
    <location>
        <begin position="317"/>
        <end position="341"/>
    </location>
</feature>
<evidence type="ECO:0000256" key="4">
    <source>
        <dbReference type="ARBA" id="ARBA00022989"/>
    </source>
</evidence>
<keyword evidence="3 7" id="KW-0812">Transmembrane</keyword>
<feature type="transmembrane region" description="Helical" evidence="8">
    <location>
        <begin position="99"/>
        <end position="116"/>
    </location>
</feature>
<feature type="transmembrane region" description="Helical" evidence="8">
    <location>
        <begin position="230"/>
        <end position="249"/>
    </location>
</feature>
<dbReference type="RefSeq" id="WP_219762801.1">
    <property type="nucleotide sequence ID" value="NZ_JAHYBZ010000003.1"/>
</dbReference>
<name>A0ABS7A7B8_9PROT</name>
<feature type="transmembrane region" description="Helical" evidence="8">
    <location>
        <begin position="32"/>
        <end position="55"/>
    </location>
</feature>
<evidence type="ECO:0000313" key="11">
    <source>
        <dbReference type="Proteomes" id="UP001196565"/>
    </source>
</evidence>
<dbReference type="PANTHER" id="PTHR42682">
    <property type="entry name" value="HYDROGENASE-4 COMPONENT F"/>
    <property type="match status" value="1"/>
</dbReference>
<proteinExistence type="predicted"/>
<gene>
    <name evidence="10" type="ORF">KPL78_10045</name>
</gene>
<dbReference type="PANTHER" id="PTHR42682:SF4">
    <property type="entry name" value="NADH-UBIQUINONE_PLASTOQUINONE"/>
    <property type="match status" value="1"/>
</dbReference>
<evidence type="ECO:0000256" key="1">
    <source>
        <dbReference type="ARBA" id="ARBA00004651"/>
    </source>
</evidence>
<comment type="caution">
    <text evidence="10">The sequence shown here is derived from an EMBL/GenBank/DDBJ whole genome shotgun (WGS) entry which is preliminary data.</text>
</comment>
<feature type="transmembrane region" description="Helical" evidence="8">
    <location>
        <begin position="286"/>
        <end position="311"/>
    </location>
</feature>
<evidence type="ECO:0000256" key="6">
    <source>
        <dbReference type="ARBA" id="ARBA00023136"/>
    </source>
</evidence>
<keyword evidence="5" id="KW-0560">Oxidoreductase</keyword>
<evidence type="ECO:0000256" key="5">
    <source>
        <dbReference type="ARBA" id="ARBA00023002"/>
    </source>
</evidence>
<keyword evidence="6 8" id="KW-0472">Membrane</keyword>
<sequence>MTALLLIATPLTPLVFLIAVTMPRLRARALGLLWLAPLPGLACALTAAGADPFIVYARVRLTLVLDLPSALLLGGAALLWSAASVYVRSYIARDAQPRFAAWWLATMAGSLGVFVAGDLVSFYFVFALASLPAWGLVIHDRTPRAWSAGASYILLTVIGEAALLAGFALLAAFTPGDSLAMADVLPALATARLRDLAIAFLVIGFGLKAGLVPLHVWLPIAHPAAPMPASAVLSGAIIKAGIIGLIRFLPLEVTPAGWGEALAVIGFVTAFWGVAMGITQRNPKTVLAYSSVSQMGVVAAAIGMGLAAGIGTTPVSAAFYALHHILAKGALFLAVGVAASIGGRARWWVLGPAILLAMGFGGLPFTGGWLAKEAVKGELGEGLAGALSVLSAAGSTLLMLHFVRRLSLGWADDASSRPPIGMLLPWLALATAALILPWLLFPFAGGNLSAVLTPDALNKATRPVVVGLLLTVALLRWGERLPEVPGGDIIHPARRLLAGAAPLGGLLARAEALLRLWPVAGLALLLLTFALAFAMLGA</sequence>
<keyword evidence="11" id="KW-1185">Reference proteome</keyword>
<feature type="transmembrane region" description="Helical" evidence="8">
    <location>
        <begin position="423"/>
        <end position="440"/>
    </location>
</feature>
<evidence type="ECO:0000256" key="8">
    <source>
        <dbReference type="SAM" id="Phobius"/>
    </source>
</evidence>
<feature type="transmembrane region" description="Helical" evidence="8">
    <location>
        <begin position="261"/>
        <end position="279"/>
    </location>
</feature>
<evidence type="ECO:0000256" key="3">
    <source>
        <dbReference type="ARBA" id="ARBA00022692"/>
    </source>
</evidence>
<reference evidence="10 11" key="1">
    <citation type="submission" date="2021-07" db="EMBL/GenBank/DDBJ databases">
        <authorList>
            <person name="So Y."/>
        </authorList>
    </citation>
    <scope>NUCLEOTIDE SEQUENCE [LARGE SCALE GENOMIC DNA]</scope>
    <source>
        <strain evidence="10 11">HJA6</strain>
    </source>
</reference>
<dbReference type="Proteomes" id="UP001196565">
    <property type="component" value="Unassembled WGS sequence"/>
</dbReference>
<feature type="transmembrane region" description="Helical" evidence="8">
    <location>
        <begin position="6"/>
        <end position="25"/>
    </location>
</feature>
<keyword evidence="2" id="KW-1003">Cell membrane</keyword>
<accession>A0ABS7A7B8</accession>
<feature type="transmembrane region" description="Helical" evidence="8">
    <location>
        <begin position="67"/>
        <end position="87"/>
    </location>
</feature>
<dbReference type="PRINTS" id="PR01434">
    <property type="entry name" value="NADHDHGNASE5"/>
</dbReference>
<dbReference type="InterPro" id="IPR001750">
    <property type="entry name" value="ND/Mrp_TM"/>
</dbReference>
<feature type="domain" description="NADH:quinone oxidoreductase/Mrp antiporter transmembrane" evidence="9">
    <location>
        <begin position="116"/>
        <end position="372"/>
    </location>
</feature>
<dbReference type="Pfam" id="PF00361">
    <property type="entry name" value="Proton_antipo_M"/>
    <property type="match status" value="1"/>
</dbReference>
<feature type="transmembrane region" description="Helical" evidence="8">
    <location>
        <begin position="348"/>
        <end position="371"/>
    </location>
</feature>
<comment type="subcellular location">
    <subcellularLocation>
        <location evidence="1">Cell membrane</location>
        <topology evidence="1">Multi-pass membrane protein</topology>
    </subcellularLocation>
    <subcellularLocation>
        <location evidence="7">Membrane</location>
        <topology evidence="7">Multi-pass membrane protein</topology>
    </subcellularLocation>
</comment>
<keyword evidence="4 8" id="KW-1133">Transmembrane helix</keyword>
<organism evidence="10 11">
    <name type="scientific">Roseomonas alba</name>
    <dbReference type="NCBI Taxonomy" id="2846776"/>
    <lineage>
        <taxon>Bacteria</taxon>
        <taxon>Pseudomonadati</taxon>
        <taxon>Pseudomonadota</taxon>
        <taxon>Alphaproteobacteria</taxon>
        <taxon>Acetobacterales</taxon>
        <taxon>Roseomonadaceae</taxon>
        <taxon>Roseomonas</taxon>
    </lineage>
</organism>
<evidence type="ECO:0000256" key="2">
    <source>
        <dbReference type="ARBA" id="ARBA00022475"/>
    </source>
</evidence>
<feature type="transmembrane region" description="Helical" evidence="8">
    <location>
        <begin position="122"/>
        <end position="139"/>
    </location>
</feature>
<evidence type="ECO:0000256" key="7">
    <source>
        <dbReference type="RuleBase" id="RU000320"/>
    </source>
</evidence>
<feature type="transmembrane region" description="Helical" evidence="8">
    <location>
        <begin position="151"/>
        <end position="176"/>
    </location>
</feature>
<feature type="transmembrane region" description="Helical" evidence="8">
    <location>
        <begin position="516"/>
        <end position="536"/>
    </location>
</feature>
<protein>
    <recommendedName>
        <fullName evidence="9">NADH:quinone oxidoreductase/Mrp antiporter transmembrane domain-containing protein</fullName>
    </recommendedName>
</protein>
<dbReference type="EMBL" id="JAHYBZ010000003">
    <property type="protein sequence ID" value="MBW6398188.1"/>
    <property type="molecule type" value="Genomic_DNA"/>
</dbReference>
<dbReference type="InterPro" id="IPR052175">
    <property type="entry name" value="ComplexI-like_HydComp"/>
</dbReference>
<feature type="transmembrane region" description="Helical" evidence="8">
    <location>
        <begin position="383"/>
        <end position="403"/>
    </location>
</feature>